<dbReference type="GO" id="GO:0044780">
    <property type="term" value="P:bacterial-type flagellum assembly"/>
    <property type="evidence" value="ECO:0007669"/>
    <property type="project" value="InterPro"/>
</dbReference>
<sequence>MGNFTSYNQAETNAMKLTMKMYQYAILHLKKVKHLYGECKFKEGEPHLIKAILIVTELSLQLTTEEQLKTQHKGNEELASLVEDLRNTYHYSLHVLEHVRVTKDIRNIDKVINSMSKLYKAFNGEDDQVEGQTQTENGNGAIQNV</sequence>
<proteinExistence type="predicted"/>
<reference evidence="1 2" key="1">
    <citation type="submission" date="2015-09" db="EMBL/GenBank/DDBJ databases">
        <title>Bacillus cereus food isolates.</title>
        <authorList>
            <person name="Boekhorst J."/>
        </authorList>
    </citation>
    <scope>NUCLEOTIDE SEQUENCE [LARGE SCALE GENOMIC DNA]</scope>
    <source>
        <strain evidence="1 2">B4088</strain>
    </source>
</reference>
<dbReference type="Gene3D" id="1.20.120.340">
    <property type="entry name" value="Flagellar protein FliS"/>
    <property type="match status" value="1"/>
</dbReference>
<accession>A0A161TAC9</accession>
<dbReference type="InterPro" id="IPR036584">
    <property type="entry name" value="FliS_sf"/>
</dbReference>
<dbReference type="RefSeq" id="WP_063259777.1">
    <property type="nucleotide sequence ID" value="NZ_LJKE01000015.1"/>
</dbReference>
<gene>
    <name evidence="1" type="ORF">B4088_0555</name>
</gene>
<comment type="caution">
    <text evidence="1">The sequence shown here is derived from an EMBL/GenBank/DDBJ whole genome shotgun (WGS) entry which is preliminary data.</text>
</comment>
<evidence type="ECO:0008006" key="3">
    <source>
        <dbReference type="Google" id="ProtNLM"/>
    </source>
</evidence>
<dbReference type="EMBL" id="LJKE01000015">
    <property type="protein sequence ID" value="KZD72094.1"/>
    <property type="molecule type" value="Genomic_DNA"/>
</dbReference>
<evidence type="ECO:0000313" key="1">
    <source>
        <dbReference type="EMBL" id="KZD72094.1"/>
    </source>
</evidence>
<dbReference type="InterPro" id="IPR003713">
    <property type="entry name" value="FliS"/>
</dbReference>
<name>A0A161TAC9_BACCE</name>
<evidence type="ECO:0000313" key="2">
    <source>
        <dbReference type="Proteomes" id="UP000076482"/>
    </source>
</evidence>
<dbReference type="PATRIC" id="fig|1396.535.peg.4307"/>
<protein>
    <recommendedName>
        <fullName evidence="3">Flagellar protein FliS</fullName>
    </recommendedName>
</protein>
<dbReference type="Proteomes" id="UP000076482">
    <property type="component" value="Unassembled WGS sequence"/>
</dbReference>
<dbReference type="SUPFAM" id="SSF101116">
    <property type="entry name" value="Flagellar export chaperone FliS"/>
    <property type="match status" value="1"/>
</dbReference>
<dbReference type="AlphaFoldDB" id="A0A161TAC9"/>
<dbReference type="Pfam" id="PF02561">
    <property type="entry name" value="FliS"/>
    <property type="match status" value="1"/>
</dbReference>
<organism evidence="1 2">
    <name type="scientific">Bacillus cereus</name>
    <dbReference type="NCBI Taxonomy" id="1396"/>
    <lineage>
        <taxon>Bacteria</taxon>
        <taxon>Bacillati</taxon>
        <taxon>Bacillota</taxon>
        <taxon>Bacilli</taxon>
        <taxon>Bacillales</taxon>
        <taxon>Bacillaceae</taxon>
        <taxon>Bacillus</taxon>
        <taxon>Bacillus cereus group</taxon>
    </lineage>
</organism>